<dbReference type="PANTHER" id="PTHR33154:SF33">
    <property type="entry name" value="TRANSCRIPTIONAL REPRESSOR SDPR"/>
    <property type="match status" value="1"/>
</dbReference>
<protein>
    <submittedName>
        <fullName evidence="5">Unannotated protein</fullName>
    </submittedName>
</protein>
<dbReference type="InterPro" id="IPR001845">
    <property type="entry name" value="HTH_ArsR_DNA-bd_dom"/>
</dbReference>
<organism evidence="5">
    <name type="scientific">freshwater metagenome</name>
    <dbReference type="NCBI Taxonomy" id="449393"/>
    <lineage>
        <taxon>unclassified sequences</taxon>
        <taxon>metagenomes</taxon>
        <taxon>ecological metagenomes</taxon>
    </lineage>
</organism>
<dbReference type="EMBL" id="CAEZTD010000025">
    <property type="protein sequence ID" value="CAB4557603.1"/>
    <property type="molecule type" value="Genomic_DNA"/>
</dbReference>
<evidence type="ECO:0000256" key="3">
    <source>
        <dbReference type="ARBA" id="ARBA00023163"/>
    </source>
</evidence>
<dbReference type="InterPro" id="IPR051081">
    <property type="entry name" value="HTH_MetalResp_TranReg"/>
</dbReference>
<accession>A0A6J6D5J8</accession>
<proteinExistence type="predicted"/>
<dbReference type="InterPro" id="IPR011991">
    <property type="entry name" value="ArsR-like_HTH"/>
</dbReference>
<evidence type="ECO:0000256" key="2">
    <source>
        <dbReference type="ARBA" id="ARBA00023125"/>
    </source>
</evidence>
<keyword evidence="2" id="KW-0238">DNA-binding</keyword>
<sequence>MLALAISGKRRTSLELMADIFDVLSDETRRTILQLLLESSSSASPEVSVSTIVGETGLSQPSVSKQLKVLREAGLVSVREVGQHRLYRLDAAPLRDAGAWLDLFRAERSRRDPGSRSSGGKTASPLPAVVVNLARDLGAAAADLVGKAPWR</sequence>
<keyword evidence="1" id="KW-0805">Transcription regulation</keyword>
<dbReference type="GO" id="GO:0003700">
    <property type="term" value="F:DNA-binding transcription factor activity"/>
    <property type="evidence" value="ECO:0007669"/>
    <property type="project" value="InterPro"/>
</dbReference>
<feature type="domain" description="HTH arsR-type" evidence="4">
    <location>
        <begin position="9"/>
        <end position="109"/>
    </location>
</feature>
<dbReference type="NCBIfam" id="NF033788">
    <property type="entry name" value="HTH_metalloreg"/>
    <property type="match status" value="1"/>
</dbReference>
<evidence type="ECO:0000259" key="4">
    <source>
        <dbReference type="PROSITE" id="PS50987"/>
    </source>
</evidence>
<evidence type="ECO:0000256" key="1">
    <source>
        <dbReference type="ARBA" id="ARBA00023015"/>
    </source>
</evidence>
<dbReference type="PROSITE" id="PS50987">
    <property type="entry name" value="HTH_ARSR_2"/>
    <property type="match status" value="1"/>
</dbReference>
<dbReference type="SMART" id="SM00418">
    <property type="entry name" value="HTH_ARSR"/>
    <property type="match status" value="1"/>
</dbReference>
<name>A0A6J6D5J8_9ZZZZ</name>
<evidence type="ECO:0000313" key="5">
    <source>
        <dbReference type="EMBL" id="CAB4557603.1"/>
    </source>
</evidence>
<dbReference type="PANTHER" id="PTHR33154">
    <property type="entry name" value="TRANSCRIPTIONAL REGULATOR, ARSR FAMILY"/>
    <property type="match status" value="1"/>
</dbReference>
<dbReference type="GO" id="GO:0003677">
    <property type="term" value="F:DNA binding"/>
    <property type="evidence" value="ECO:0007669"/>
    <property type="project" value="UniProtKB-KW"/>
</dbReference>
<gene>
    <name evidence="5" type="ORF">UFOPK1591_00491</name>
</gene>
<dbReference type="CDD" id="cd00090">
    <property type="entry name" value="HTH_ARSR"/>
    <property type="match status" value="1"/>
</dbReference>
<dbReference type="InterPro" id="IPR036390">
    <property type="entry name" value="WH_DNA-bd_sf"/>
</dbReference>
<keyword evidence="3" id="KW-0804">Transcription</keyword>
<dbReference type="Gene3D" id="1.10.10.10">
    <property type="entry name" value="Winged helix-like DNA-binding domain superfamily/Winged helix DNA-binding domain"/>
    <property type="match status" value="1"/>
</dbReference>
<dbReference type="SUPFAM" id="SSF46785">
    <property type="entry name" value="Winged helix' DNA-binding domain"/>
    <property type="match status" value="1"/>
</dbReference>
<dbReference type="AlphaFoldDB" id="A0A6J6D5J8"/>
<dbReference type="Pfam" id="PF01022">
    <property type="entry name" value="HTH_5"/>
    <property type="match status" value="1"/>
</dbReference>
<reference evidence="5" key="1">
    <citation type="submission" date="2020-05" db="EMBL/GenBank/DDBJ databases">
        <authorList>
            <person name="Chiriac C."/>
            <person name="Salcher M."/>
            <person name="Ghai R."/>
            <person name="Kavagutti S V."/>
        </authorList>
    </citation>
    <scope>NUCLEOTIDE SEQUENCE</scope>
</reference>
<dbReference type="InterPro" id="IPR036388">
    <property type="entry name" value="WH-like_DNA-bd_sf"/>
</dbReference>
<dbReference type="PRINTS" id="PR00778">
    <property type="entry name" value="HTHARSR"/>
</dbReference>